<dbReference type="NCBIfam" id="TIGR00848">
    <property type="entry name" value="fruA"/>
    <property type="match status" value="1"/>
</dbReference>
<dbReference type="Gene3D" id="3.40.930.10">
    <property type="entry name" value="Mannitol-specific EII, Chain A"/>
    <property type="match status" value="1"/>
</dbReference>
<accession>A0A1H6VAI8</accession>
<dbReference type="GO" id="GO:0009401">
    <property type="term" value="P:phosphoenolpyruvate-dependent sugar phosphotransferase system"/>
    <property type="evidence" value="ECO:0007669"/>
    <property type="project" value="UniProtKB-KW"/>
</dbReference>
<keyword evidence="1" id="KW-0813">Transport</keyword>
<evidence type="ECO:0000256" key="5">
    <source>
        <dbReference type="ARBA" id="ARBA00022683"/>
    </source>
</evidence>
<dbReference type="RefSeq" id="WP_218141946.1">
    <property type="nucleotide sequence ID" value="NZ_FNYW01000048.1"/>
</dbReference>
<dbReference type="GO" id="GO:0016020">
    <property type="term" value="C:membrane"/>
    <property type="evidence" value="ECO:0007669"/>
    <property type="project" value="InterPro"/>
</dbReference>
<evidence type="ECO:0000313" key="8">
    <source>
        <dbReference type="Proteomes" id="UP000198564"/>
    </source>
</evidence>
<dbReference type="Proteomes" id="UP000198564">
    <property type="component" value="Unassembled WGS sequence"/>
</dbReference>
<sequence>MQNEKVSIEKDNILFDLDVKDYREVISTLSDLLYENHVINSKEEFNNAVIERENDISTSIGNELAIPHGKSESVLHSSIALAVLKNKIKWGGEGNDEVKYVFMLAIEDRDKGNKHLQVLANLSSHLMDDDFVKEFKKAESKDQLFKIVNKIN</sequence>
<keyword evidence="2" id="KW-0597">Phosphoprotein</keyword>
<dbReference type="CDD" id="cd00211">
    <property type="entry name" value="PTS_IIA_fru"/>
    <property type="match status" value="1"/>
</dbReference>
<protein>
    <submittedName>
        <fullName evidence="7">PTS system, fructose-specific IIA component</fullName>
    </submittedName>
</protein>
<dbReference type="InterPro" id="IPR004715">
    <property type="entry name" value="PTS_IIA_fruc"/>
</dbReference>
<proteinExistence type="predicted"/>
<evidence type="ECO:0000256" key="2">
    <source>
        <dbReference type="ARBA" id="ARBA00022553"/>
    </source>
</evidence>
<feature type="domain" description="PTS EIIA type-2" evidence="6">
    <location>
        <begin position="6"/>
        <end position="151"/>
    </location>
</feature>
<reference evidence="8" key="1">
    <citation type="submission" date="2016-10" db="EMBL/GenBank/DDBJ databases">
        <authorList>
            <person name="Varghese N."/>
            <person name="Submissions S."/>
        </authorList>
    </citation>
    <scope>NUCLEOTIDE SEQUENCE [LARGE SCALE GENOMIC DNA]</scope>
    <source>
        <strain evidence="8">DSM 25751</strain>
    </source>
</reference>
<evidence type="ECO:0000313" key="7">
    <source>
        <dbReference type="EMBL" id="SEJ00826.1"/>
    </source>
</evidence>
<evidence type="ECO:0000256" key="1">
    <source>
        <dbReference type="ARBA" id="ARBA00022448"/>
    </source>
</evidence>
<dbReference type="InterPro" id="IPR002178">
    <property type="entry name" value="PTS_EIIA_type-2_dom"/>
</dbReference>
<dbReference type="PANTHER" id="PTHR47738">
    <property type="entry name" value="PTS SYSTEM FRUCTOSE-LIKE EIIA COMPONENT-RELATED"/>
    <property type="match status" value="1"/>
</dbReference>
<keyword evidence="8" id="KW-1185">Reference proteome</keyword>
<dbReference type="Pfam" id="PF00359">
    <property type="entry name" value="PTS_EIIA_2"/>
    <property type="match status" value="1"/>
</dbReference>
<keyword evidence="3" id="KW-0762">Sugar transport</keyword>
<gene>
    <name evidence="7" type="ORF">SAMN04488113_1484</name>
</gene>
<dbReference type="SUPFAM" id="SSF55804">
    <property type="entry name" value="Phoshotransferase/anion transport protein"/>
    <property type="match status" value="1"/>
</dbReference>
<dbReference type="EMBL" id="FNYW01000048">
    <property type="protein sequence ID" value="SEJ00826.1"/>
    <property type="molecule type" value="Genomic_DNA"/>
</dbReference>
<evidence type="ECO:0000256" key="3">
    <source>
        <dbReference type="ARBA" id="ARBA00022597"/>
    </source>
</evidence>
<organism evidence="7 8">
    <name type="scientific">Alkalibacterium gilvum</name>
    <dbReference type="NCBI Taxonomy" id="1130080"/>
    <lineage>
        <taxon>Bacteria</taxon>
        <taxon>Bacillati</taxon>
        <taxon>Bacillota</taxon>
        <taxon>Bacilli</taxon>
        <taxon>Lactobacillales</taxon>
        <taxon>Carnobacteriaceae</taxon>
        <taxon>Alkalibacterium</taxon>
    </lineage>
</organism>
<dbReference type="PANTHER" id="PTHR47738:SF2">
    <property type="entry name" value="PTS SYSTEM FRUCTOSE-LIKE EIIA COMPONENT"/>
    <property type="match status" value="1"/>
</dbReference>
<evidence type="ECO:0000256" key="4">
    <source>
        <dbReference type="ARBA" id="ARBA00022679"/>
    </source>
</evidence>
<dbReference type="AlphaFoldDB" id="A0A1H6VAI8"/>
<evidence type="ECO:0000259" key="6">
    <source>
        <dbReference type="PROSITE" id="PS51094"/>
    </source>
</evidence>
<dbReference type="STRING" id="1130080.SAMN04488113_1484"/>
<dbReference type="PROSITE" id="PS00372">
    <property type="entry name" value="PTS_EIIA_TYPE_2_HIS"/>
    <property type="match status" value="1"/>
</dbReference>
<name>A0A1H6VAI8_9LACT</name>
<dbReference type="InterPro" id="IPR016152">
    <property type="entry name" value="PTrfase/Anion_transptr"/>
</dbReference>
<dbReference type="PROSITE" id="PS51094">
    <property type="entry name" value="PTS_EIIA_TYPE_2"/>
    <property type="match status" value="1"/>
</dbReference>
<keyword evidence="5" id="KW-0598">Phosphotransferase system</keyword>
<keyword evidence="4" id="KW-0808">Transferase</keyword>
<dbReference type="GO" id="GO:0008982">
    <property type="term" value="F:protein-N(PI)-phosphohistidine-sugar phosphotransferase activity"/>
    <property type="evidence" value="ECO:0007669"/>
    <property type="project" value="InterPro"/>
</dbReference>
<dbReference type="InterPro" id="IPR051541">
    <property type="entry name" value="PTS_SugarTrans_NitroReg"/>
</dbReference>